<sequence length="74" mass="9163">MHPPSWGKRWRRTAEIISGGRVVLTQWFVRLTFPFVDVAFTHWWMDKSRRDTMPFSPWTIFYYLYMWGSTRKKM</sequence>
<evidence type="ECO:0000313" key="1">
    <source>
        <dbReference type="EMBL" id="CAA2995355.1"/>
    </source>
</evidence>
<proteinExistence type="predicted"/>
<name>A0A8S0SUG5_OLEEU</name>
<dbReference type="EMBL" id="CACTIH010005498">
    <property type="protein sequence ID" value="CAA2995355.1"/>
    <property type="molecule type" value="Genomic_DNA"/>
</dbReference>
<evidence type="ECO:0000313" key="2">
    <source>
        <dbReference type="Proteomes" id="UP000594638"/>
    </source>
</evidence>
<dbReference type="AlphaFoldDB" id="A0A8S0SUG5"/>
<comment type="caution">
    <text evidence="1">The sequence shown here is derived from an EMBL/GenBank/DDBJ whole genome shotgun (WGS) entry which is preliminary data.</text>
</comment>
<dbReference type="Proteomes" id="UP000594638">
    <property type="component" value="Unassembled WGS sequence"/>
</dbReference>
<gene>
    <name evidence="1" type="ORF">OLEA9_A070840</name>
</gene>
<organism evidence="1 2">
    <name type="scientific">Olea europaea subsp. europaea</name>
    <dbReference type="NCBI Taxonomy" id="158383"/>
    <lineage>
        <taxon>Eukaryota</taxon>
        <taxon>Viridiplantae</taxon>
        <taxon>Streptophyta</taxon>
        <taxon>Embryophyta</taxon>
        <taxon>Tracheophyta</taxon>
        <taxon>Spermatophyta</taxon>
        <taxon>Magnoliopsida</taxon>
        <taxon>eudicotyledons</taxon>
        <taxon>Gunneridae</taxon>
        <taxon>Pentapetalae</taxon>
        <taxon>asterids</taxon>
        <taxon>lamiids</taxon>
        <taxon>Lamiales</taxon>
        <taxon>Oleaceae</taxon>
        <taxon>Oleeae</taxon>
        <taxon>Olea</taxon>
    </lineage>
</organism>
<protein>
    <submittedName>
        <fullName evidence="1">Uncharacterized protein</fullName>
    </submittedName>
</protein>
<accession>A0A8S0SUG5</accession>
<dbReference type="Gramene" id="OE9A070840T1">
    <property type="protein sequence ID" value="OE9A070840C1"/>
    <property type="gene ID" value="OE9A070840"/>
</dbReference>
<reference evidence="1 2" key="1">
    <citation type="submission" date="2019-12" db="EMBL/GenBank/DDBJ databases">
        <authorList>
            <person name="Alioto T."/>
            <person name="Alioto T."/>
            <person name="Gomez Garrido J."/>
        </authorList>
    </citation>
    <scope>NUCLEOTIDE SEQUENCE [LARGE SCALE GENOMIC DNA]</scope>
</reference>
<keyword evidence="2" id="KW-1185">Reference proteome</keyword>